<evidence type="ECO:0000313" key="8">
    <source>
        <dbReference type="Proteomes" id="UP000694843"/>
    </source>
</evidence>
<accession>A0A8B7PGP0</accession>
<reference evidence="9" key="1">
    <citation type="submission" date="2025-08" db="UniProtKB">
        <authorList>
            <consortium name="RefSeq"/>
        </authorList>
    </citation>
    <scope>IDENTIFICATION</scope>
    <source>
        <tissue evidence="9">Whole organism</tissue>
    </source>
</reference>
<dbReference type="KEGG" id="hazt:108680894"/>
<keyword evidence="3 7" id="KW-0812">Transmembrane</keyword>
<keyword evidence="4 7" id="KW-1133">Transmembrane helix</keyword>
<feature type="transmembrane region" description="Helical" evidence="7">
    <location>
        <begin position="192"/>
        <end position="216"/>
    </location>
</feature>
<feature type="transmembrane region" description="Helical" evidence="7">
    <location>
        <begin position="413"/>
        <end position="432"/>
    </location>
</feature>
<evidence type="ECO:0000256" key="3">
    <source>
        <dbReference type="ARBA" id="ARBA00022692"/>
    </source>
</evidence>
<feature type="transmembrane region" description="Helical" evidence="7">
    <location>
        <begin position="511"/>
        <end position="534"/>
    </location>
</feature>
<dbReference type="GO" id="GO:0005886">
    <property type="term" value="C:plasma membrane"/>
    <property type="evidence" value="ECO:0007669"/>
    <property type="project" value="TreeGrafter"/>
</dbReference>
<sequence length="664" mass="73017">MTTLVWQDYLAIVIFVIFVLGVGLFSSRRSKADLSGYFLASRSMHWLPVGASMFASNVGSSLFLGVAGSGAAGGVGVAAYELSAIYVLIFLGWFFVPVYLSSGVFTMPEYLRQRFGGQRIRVYLAVLSLLLYIFTKISGDLFAGALFIQEVVGESSPTVLYSSALGILAMSGLFTIVGGLTAVMWTDFVQTILILIGAVVIMILSYIRIGGFGAIVDQFPYAMPSKLVYNSENRTCGLPTPYAFHLLRPASDSDYPWTGTIFGIAILGTWHWCTDQVIVQRTLTSRNIIHAKAGCVFTSWLKILPIWLLVFPGMAARILFPDEVACVDPEECKKICGSPAGCSNLAFIKLVMNLLPIGFRGCILAVILAAIMSSLTSVFNSASTIFTIDIWATLRRGAWKNKPSRQVEIEQVIVGRMSVFVVVVVSVLWIPIIQNFSNSQLYVYAQSITSFLVPPITAVFLLAVFWSRANEPGAFWGLMLGLVVGMTRFIMEFGYVIPPCGSGLPDPRPDFIKIIVGNFNFLNFSILLFFLTLLTNIAVSYITAPIPASCLHRLTYQTRNSLELRVPIQNLRDGAEESSDITNNQTPDYDNQGETSAMTSAFVRLCCMHKESNAQAKTVAVETHEEHMTRVKTFMTEDPKEKRLVDISAAAVVLTCTFVYGFYG</sequence>
<dbReference type="OMA" id="ETHEEHM"/>
<evidence type="ECO:0000256" key="2">
    <source>
        <dbReference type="ARBA" id="ARBA00006434"/>
    </source>
</evidence>
<feature type="transmembrane region" description="Helical" evidence="7">
    <location>
        <begin position="122"/>
        <end position="148"/>
    </location>
</feature>
<evidence type="ECO:0000256" key="6">
    <source>
        <dbReference type="RuleBase" id="RU362091"/>
    </source>
</evidence>
<proteinExistence type="inferred from homology"/>
<dbReference type="InterPro" id="IPR001734">
    <property type="entry name" value="Na/solute_symporter"/>
</dbReference>
<feature type="transmembrane region" description="Helical" evidence="7">
    <location>
        <begin position="294"/>
        <end position="315"/>
    </location>
</feature>
<feature type="transmembrane region" description="Helical" evidence="7">
    <location>
        <begin position="473"/>
        <end position="491"/>
    </location>
</feature>
<protein>
    <submittedName>
        <fullName evidence="9">Sodium/glucose cotransporter 5</fullName>
    </submittedName>
</protein>
<dbReference type="PROSITE" id="PS50283">
    <property type="entry name" value="NA_SOLUT_SYMP_3"/>
    <property type="match status" value="1"/>
</dbReference>
<dbReference type="RefSeq" id="XP_018025309.1">
    <property type="nucleotide sequence ID" value="XM_018169820.2"/>
</dbReference>
<feature type="transmembrane region" description="Helical" evidence="7">
    <location>
        <begin position="46"/>
        <end position="67"/>
    </location>
</feature>
<evidence type="ECO:0000256" key="1">
    <source>
        <dbReference type="ARBA" id="ARBA00004141"/>
    </source>
</evidence>
<comment type="similarity">
    <text evidence="2 6">Belongs to the sodium:solute symporter (SSF) (TC 2.A.21) family.</text>
</comment>
<dbReference type="NCBIfam" id="TIGR00813">
    <property type="entry name" value="sss"/>
    <property type="match status" value="1"/>
</dbReference>
<feature type="transmembrane region" description="Helical" evidence="7">
    <location>
        <begin position="363"/>
        <end position="392"/>
    </location>
</feature>
<feature type="transmembrane region" description="Helical" evidence="7">
    <location>
        <begin position="644"/>
        <end position="663"/>
    </location>
</feature>
<keyword evidence="5 7" id="KW-0472">Membrane</keyword>
<evidence type="ECO:0000256" key="4">
    <source>
        <dbReference type="ARBA" id="ARBA00022989"/>
    </source>
</evidence>
<name>A0A8B7PGP0_HYAAZ</name>
<evidence type="ECO:0000256" key="5">
    <source>
        <dbReference type="ARBA" id="ARBA00023136"/>
    </source>
</evidence>
<keyword evidence="8" id="KW-1185">Reference proteome</keyword>
<dbReference type="PANTHER" id="PTHR11819:SF195">
    <property type="entry name" value="SODIUM_GLUCOSE COTRANSPORTER 4"/>
    <property type="match status" value="1"/>
</dbReference>
<comment type="subcellular location">
    <subcellularLocation>
        <location evidence="1">Membrane</location>
        <topology evidence="1">Multi-pass membrane protein</topology>
    </subcellularLocation>
</comment>
<gene>
    <name evidence="9" type="primary">LOC108680894</name>
</gene>
<dbReference type="AlphaFoldDB" id="A0A8B7PGP0"/>
<dbReference type="GO" id="GO:0005412">
    <property type="term" value="F:D-glucose:sodium symporter activity"/>
    <property type="evidence" value="ECO:0007669"/>
    <property type="project" value="TreeGrafter"/>
</dbReference>
<dbReference type="InterPro" id="IPR038377">
    <property type="entry name" value="Na/Glc_symporter_sf"/>
</dbReference>
<feature type="transmembrane region" description="Helical" evidence="7">
    <location>
        <begin position="79"/>
        <end position="101"/>
    </location>
</feature>
<feature type="transmembrane region" description="Helical" evidence="7">
    <location>
        <begin position="160"/>
        <end position="185"/>
    </location>
</feature>
<dbReference type="Proteomes" id="UP000694843">
    <property type="component" value="Unplaced"/>
</dbReference>
<evidence type="ECO:0000313" key="9">
    <source>
        <dbReference type="RefSeq" id="XP_018025309.1"/>
    </source>
</evidence>
<dbReference type="OrthoDB" id="6132759at2759"/>
<dbReference type="Gene3D" id="1.20.1730.10">
    <property type="entry name" value="Sodium/glucose cotransporter"/>
    <property type="match status" value="1"/>
</dbReference>
<feature type="transmembrane region" description="Helical" evidence="7">
    <location>
        <begin position="255"/>
        <end position="273"/>
    </location>
</feature>
<organism evidence="8 9">
    <name type="scientific">Hyalella azteca</name>
    <name type="common">Amphipod</name>
    <dbReference type="NCBI Taxonomy" id="294128"/>
    <lineage>
        <taxon>Eukaryota</taxon>
        <taxon>Metazoa</taxon>
        <taxon>Ecdysozoa</taxon>
        <taxon>Arthropoda</taxon>
        <taxon>Crustacea</taxon>
        <taxon>Multicrustacea</taxon>
        <taxon>Malacostraca</taxon>
        <taxon>Eumalacostraca</taxon>
        <taxon>Peracarida</taxon>
        <taxon>Amphipoda</taxon>
        <taxon>Senticaudata</taxon>
        <taxon>Talitrida</taxon>
        <taxon>Talitroidea</taxon>
        <taxon>Hyalellidae</taxon>
        <taxon>Hyalella</taxon>
    </lineage>
</organism>
<evidence type="ECO:0000256" key="7">
    <source>
        <dbReference type="SAM" id="Phobius"/>
    </source>
</evidence>
<feature type="transmembrane region" description="Helical" evidence="7">
    <location>
        <begin position="6"/>
        <end position="25"/>
    </location>
</feature>
<feature type="transmembrane region" description="Helical" evidence="7">
    <location>
        <begin position="444"/>
        <end position="466"/>
    </location>
</feature>
<dbReference type="InterPro" id="IPR018212">
    <property type="entry name" value="Na/solute_symporter_CS"/>
</dbReference>
<dbReference type="Pfam" id="PF00474">
    <property type="entry name" value="SSF"/>
    <property type="match status" value="1"/>
</dbReference>
<dbReference type="GeneID" id="108680894"/>
<dbReference type="PANTHER" id="PTHR11819">
    <property type="entry name" value="SOLUTE CARRIER FAMILY 5"/>
    <property type="match status" value="1"/>
</dbReference>
<dbReference type="PROSITE" id="PS00457">
    <property type="entry name" value="NA_SOLUT_SYMP_2"/>
    <property type="match status" value="1"/>
</dbReference>